<evidence type="ECO:0000313" key="2">
    <source>
        <dbReference type="EMBL" id="SOB94166.1"/>
    </source>
</evidence>
<accession>A0A154KXD2</accession>
<reference evidence="1 4" key="1">
    <citation type="submission" date="2014-07" db="EMBL/GenBank/DDBJ databases">
        <title>Draft genome sequence of Thalassospira xiamenensis IB13.</title>
        <authorList>
            <person name="Lai Q."/>
            <person name="Shao Z."/>
        </authorList>
    </citation>
    <scope>NUCLEOTIDE SEQUENCE [LARGE SCALE GENOMIC DNA]</scope>
    <source>
        <strain evidence="1 4">IB13</strain>
    </source>
</reference>
<reference evidence="2 3" key="2">
    <citation type="submission" date="2017-08" db="EMBL/GenBank/DDBJ databases">
        <authorList>
            <person name="de Groot N.N."/>
        </authorList>
    </citation>
    <scope>NUCLEOTIDE SEQUENCE [LARGE SCALE GENOMIC DNA]</scope>
    <source>
        <strain evidence="2 3">USBA 78</strain>
    </source>
</reference>
<dbReference type="RefSeq" id="WP_062952461.1">
    <property type="nucleotide sequence ID" value="NZ_JPWD01000008.1"/>
</dbReference>
<evidence type="ECO:0000313" key="1">
    <source>
        <dbReference type="EMBL" id="RCK47482.1"/>
    </source>
</evidence>
<dbReference type="Proteomes" id="UP000252266">
    <property type="component" value="Unassembled WGS sequence"/>
</dbReference>
<name>A0A154KXD2_9PROT</name>
<protein>
    <submittedName>
        <fullName evidence="1">Uncharacterized protein</fullName>
    </submittedName>
</protein>
<evidence type="ECO:0000313" key="4">
    <source>
        <dbReference type="Proteomes" id="UP000252266"/>
    </source>
</evidence>
<dbReference type="EMBL" id="OBMM01000001">
    <property type="protein sequence ID" value="SOB94166.1"/>
    <property type="molecule type" value="Genomic_DNA"/>
</dbReference>
<dbReference type="Proteomes" id="UP000219068">
    <property type="component" value="Unassembled WGS sequence"/>
</dbReference>
<gene>
    <name evidence="2" type="ORF">SAMN05428964_101935</name>
    <name evidence="1" type="ORF">TH44_17595</name>
</gene>
<sequence>MLSLRDVIDFASMSEDLARELARQNVGLPDLGAVVAGYGNVATGTVSACNATPCAANDADSE</sequence>
<proteinExistence type="predicted"/>
<organism evidence="1 4">
    <name type="scientific">Thalassospira xiamenensis</name>
    <dbReference type="NCBI Taxonomy" id="220697"/>
    <lineage>
        <taxon>Bacteria</taxon>
        <taxon>Pseudomonadati</taxon>
        <taxon>Pseudomonadota</taxon>
        <taxon>Alphaproteobacteria</taxon>
        <taxon>Rhodospirillales</taxon>
        <taxon>Thalassospiraceae</taxon>
        <taxon>Thalassospira</taxon>
    </lineage>
</organism>
<dbReference type="EMBL" id="JPWJ01000010">
    <property type="protein sequence ID" value="RCK47482.1"/>
    <property type="molecule type" value="Genomic_DNA"/>
</dbReference>
<dbReference type="AlphaFoldDB" id="A0A154KXD2"/>
<evidence type="ECO:0000313" key="3">
    <source>
        <dbReference type="Proteomes" id="UP000219068"/>
    </source>
</evidence>